<dbReference type="Gene3D" id="3.70.10.10">
    <property type="match status" value="1"/>
</dbReference>
<dbReference type="InterPro" id="IPR046938">
    <property type="entry name" value="DNA_clamp_sf"/>
</dbReference>
<reference evidence="1" key="1">
    <citation type="journal article" date="2015" name="Nature">
        <title>Complex archaea that bridge the gap between prokaryotes and eukaryotes.</title>
        <authorList>
            <person name="Spang A."/>
            <person name="Saw J.H."/>
            <person name="Jorgensen S.L."/>
            <person name="Zaremba-Niedzwiedzka K."/>
            <person name="Martijn J."/>
            <person name="Lind A.E."/>
            <person name="van Eijk R."/>
            <person name="Schleper C."/>
            <person name="Guy L."/>
            <person name="Ettema T.J."/>
        </authorList>
    </citation>
    <scope>NUCLEOTIDE SEQUENCE</scope>
</reference>
<dbReference type="AlphaFoldDB" id="A0A0F9WDB9"/>
<evidence type="ECO:0000313" key="1">
    <source>
        <dbReference type="EMBL" id="KKN76228.1"/>
    </source>
</evidence>
<proteinExistence type="predicted"/>
<dbReference type="SUPFAM" id="SSF55979">
    <property type="entry name" value="DNA clamp"/>
    <property type="match status" value="1"/>
</dbReference>
<comment type="caution">
    <text evidence="1">The sequence shown here is derived from an EMBL/GenBank/DDBJ whole genome shotgun (WGS) entry which is preliminary data.</text>
</comment>
<sequence>MLTVTTKAKNWKAVTAGLIPIVEEAVFHVKKEGIECAVLDPSHTEGIGFNFTFMEPVLKSLKPYIEKNIFVEYFERAPIILSFVTDVCTIKYYLAPAVK</sequence>
<gene>
    <name evidence="1" type="ORF">LCGC14_0372540</name>
</gene>
<protein>
    <submittedName>
        <fullName evidence="1">Uncharacterized protein</fullName>
    </submittedName>
</protein>
<organism evidence="1">
    <name type="scientific">marine sediment metagenome</name>
    <dbReference type="NCBI Taxonomy" id="412755"/>
    <lineage>
        <taxon>unclassified sequences</taxon>
        <taxon>metagenomes</taxon>
        <taxon>ecological metagenomes</taxon>
    </lineage>
</organism>
<name>A0A0F9WDB9_9ZZZZ</name>
<accession>A0A0F9WDB9</accession>
<dbReference type="EMBL" id="LAZR01000298">
    <property type="protein sequence ID" value="KKN76228.1"/>
    <property type="molecule type" value="Genomic_DNA"/>
</dbReference>